<proteinExistence type="predicted"/>
<evidence type="ECO:0000256" key="4">
    <source>
        <dbReference type="ARBA" id="ARBA00022989"/>
    </source>
</evidence>
<keyword evidence="5 6" id="KW-0472">Membrane</keyword>
<evidence type="ECO:0000313" key="9">
    <source>
        <dbReference type="Proteomes" id="UP001168821"/>
    </source>
</evidence>
<evidence type="ECO:0000256" key="5">
    <source>
        <dbReference type="ARBA" id="ARBA00023136"/>
    </source>
</evidence>
<protein>
    <recommendedName>
        <fullName evidence="7">Amino acid transporter transmembrane domain-containing protein</fullName>
    </recommendedName>
</protein>
<feature type="transmembrane region" description="Helical" evidence="6">
    <location>
        <begin position="331"/>
        <end position="348"/>
    </location>
</feature>
<reference evidence="8" key="1">
    <citation type="journal article" date="2023" name="G3 (Bethesda)">
        <title>Whole genome assemblies of Zophobas morio and Tenebrio molitor.</title>
        <authorList>
            <person name="Kaur S."/>
            <person name="Stinson S.A."/>
            <person name="diCenzo G.C."/>
        </authorList>
    </citation>
    <scope>NUCLEOTIDE SEQUENCE</scope>
    <source>
        <strain evidence="8">QUZm001</strain>
    </source>
</reference>
<feature type="transmembrane region" description="Helical" evidence="6">
    <location>
        <begin position="290"/>
        <end position="311"/>
    </location>
</feature>
<dbReference type="GO" id="GO:0016020">
    <property type="term" value="C:membrane"/>
    <property type="evidence" value="ECO:0007669"/>
    <property type="project" value="UniProtKB-SubCell"/>
</dbReference>
<feature type="transmembrane region" description="Helical" evidence="6">
    <location>
        <begin position="428"/>
        <end position="448"/>
    </location>
</feature>
<evidence type="ECO:0000256" key="1">
    <source>
        <dbReference type="ARBA" id="ARBA00004370"/>
    </source>
</evidence>
<keyword evidence="3 6" id="KW-0812">Transmembrane</keyword>
<feature type="transmembrane region" description="Helical" evidence="6">
    <location>
        <begin position="147"/>
        <end position="165"/>
    </location>
</feature>
<gene>
    <name evidence="8" type="ORF">Zmor_010574</name>
</gene>
<evidence type="ECO:0000256" key="2">
    <source>
        <dbReference type="ARBA" id="ARBA00022448"/>
    </source>
</evidence>
<feature type="transmembrane region" description="Helical" evidence="6">
    <location>
        <begin position="20"/>
        <end position="39"/>
    </location>
</feature>
<evidence type="ECO:0000313" key="8">
    <source>
        <dbReference type="EMBL" id="KAJ3658856.1"/>
    </source>
</evidence>
<dbReference type="Proteomes" id="UP001168821">
    <property type="component" value="Unassembled WGS sequence"/>
</dbReference>
<dbReference type="InterPro" id="IPR013057">
    <property type="entry name" value="AA_transpt_TM"/>
</dbReference>
<keyword evidence="2" id="KW-0813">Transport</keyword>
<feature type="transmembrane region" description="Helical" evidence="6">
    <location>
        <begin position="98"/>
        <end position="127"/>
    </location>
</feature>
<feature type="transmembrane region" description="Helical" evidence="6">
    <location>
        <begin position="172"/>
        <end position="195"/>
    </location>
</feature>
<comment type="caution">
    <text evidence="8">The sequence shown here is derived from an EMBL/GenBank/DDBJ whole genome shotgun (WGS) entry which is preliminary data.</text>
</comment>
<name>A0AA38IRY5_9CUCU</name>
<evidence type="ECO:0000259" key="7">
    <source>
        <dbReference type="Pfam" id="PF01490"/>
    </source>
</evidence>
<organism evidence="8 9">
    <name type="scientific">Zophobas morio</name>
    <dbReference type="NCBI Taxonomy" id="2755281"/>
    <lineage>
        <taxon>Eukaryota</taxon>
        <taxon>Metazoa</taxon>
        <taxon>Ecdysozoa</taxon>
        <taxon>Arthropoda</taxon>
        <taxon>Hexapoda</taxon>
        <taxon>Insecta</taxon>
        <taxon>Pterygota</taxon>
        <taxon>Neoptera</taxon>
        <taxon>Endopterygota</taxon>
        <taxon>Coleoptera</taxon>
        <taxon>Polyphaga</taxon>
        <taxon>Cucujiformia</taxon>
        <taxon>Tenebrionidae</taxon>
        <taxon>Zophobas</taxon>
    </lineage>
</organism>
<feature type="transmembrane region" description="Helical" evidence="6">
    <location>
        <begin position="248"/>
        <end position="270"/>
    </location>
</feature>
<sequence length="474" mass="52511">MDLCENNLLLDQSKTKQSKLSVLFAVICIVDVFGVFPVIALPKAIIDCGIYGALVITVVCSVQIYTAILLGRCWIMAEKIDISVKKKNRYPYSALAEITWGPAFSNFVSFLVNLTIFCGGIPNLIVASQNLQLLGLRLTSNNIDISFCYWIIALGTILCPVLWLGSPKDMKLLCSISVSIVILVFLLVFGCLTFSSTEDTPQTNNTETELPLWELIFISYGMISFQYDIHPSVLTIQVDMQEKSKLNIAVLSAFATSLGMFSIVTTIAAIKFGTSTKASLLETLPTTVALHSAAFFVALQLCLSLAVSNSALFQHVEDCMSIPRVFNHRRCILRTTLTFLAVLIAESVPRFDLVMSLIGGTLTGPLIFILPPLFYLKMLLLESRHMKQLTTERFTVAVYTAEEESSELSMYYVNLVEKQSRLGRKINAVFCVVVIVFSVFCTLVTTYINVKNAVTFINFTQPCIFNVSSSLINL</sequence>
<accession>A0AA38IRY5</accession>
<keyword evidence="4 6" id="KW-1133">Transmembrane helix</keyword>
<dbReference type="AlphaFoldDB" id="A0AA38IRY5"/>
<feature type="transmembrane region" description="Helical" evidence="6">
    <location>
        <begin position="354"/>
        <end position="376"/>
    </location>
</feature>
<evidence type="ECO:0000256" key="3">
    <source>
        <dbReference type="ARBA" id="ARBA00022692"/>
    </source>
</evidence>
<dbReference type="EMBL" id="JALNTZ010000003">
    <property type="protein sequence ID" value="KAJ3658856.1"/>
    <property type="molecule type" value="Genomic_DNA"/>
</dbReference>
<evidence type="ECO:0000256" key="6">
    <source>
        <dbReference type="SAM" id="Phobius"/>
    </source>
</evidence>
<comment type="subcellular location">
    <subcellularLocation>
        <location evidence="1">Membrane</location>
    </subcellularLocation>
</comment>
<keyword evidence="9" id="KW-1185">Reference proteome</keyword>
<feature type="transmembrane region" description="Helical" evidence="6">
    <location>
        <begin position="51"/>
        <end position="77"/>
    </location>
</feature>
<feature type="transmembrane region" description="Helical" evidence="6">
    <location>
        <begin position="215"/>
        <end position="236"/>
    </location>
</feature>
<dbReference type="PANTHER" id="PTHR48017">
    <property type="entry name" value="OS05G0424000 PROTEIN-RELATED"/>
    <property type="match status" value="1"/>
</dbReference>
<dbReference type="Pfam" id="PF01490">
    <property type="entry name" value="Aa_trans"/>
    <property type="match status" value="1"/>
</dbReference>
<feature type="domain" description="Amino acid transporter transmembrane" evidence="7">
    <location>
        <begin position="26"/>
        <end position="394"/>
    </location>
</feature>